<keyword evidence="6" id="KW-1185">Reference proteome</keyword>
<sequence length="576" mass="66998">MIKSLLTFLFIGCTVLSFADKKNSVSVTLDDDKKVAFDYAFMEGIRYKVLGDFKSALSYFDQCMKIDNKSAAVRYELASILVLTDNLDIPLKLMREAVELESSNIWYKILLANILEKKSMIDQACVVYDELIKQYPEREDFYLIETNLLTSVEKWEEAIAVLDRYEKQFGPSEISSVEKVKLYAKAKNIKKASSEILKLIKKYPGKSDYLGLLAELYLSNDQEKKGLQVLNKLMERDPSNGFVLFYLTDYYLQKKDTLHADIYLRKALLNDNNDNNFKVQYLLKLLVNSSDSFMSDRRIHEYMGLLLEKYDNDLTVRTLYADLLRKDNKLKESANELEFVLSKDKNNYLIWEELLLLYSQLGDTVLMYDRGKECMEYFPNQPLPYAMVSLPLMIQKKYEDALVYLNKGLELSPENSPMKAQFYAYLGESFYVLDSVERAFKMFDEVLKINPNDIMTLNNYSYYLSIRNERLNDAERMSAKTVSADPNNPTFLDTYAWVLFKQKSYSLAKYYMNIAIEKSQSPSAVLYEHYGDILYMNGEKEEAVKMWKKALELGGEELSSELENKIEHGLLIENEK</sequence>
<evidence type="ECO:0000256" key="4">
    <source>
        <dbReference type="SAM" id="SignalP"/>
    </source>
</evidence>
<feature type="repeat" description="TPR" evidence="3">
    <location>
        <begin position="524"/>
        <end position="557"/>
    </location>
</feature>
<feature type="repeat" description="TPR" evidence="3">
    <location>
        <begin position="420"/>
        <end position="453"/>
    </location>
</feature>
<dbReference type="Proteomes" id="UP000031980">
    <property type="component" value="Unassembled WGS sequence"/>
</dbReference>
<dbReference type="SUPFAM" id="SSF48452">
    <property type="entry name" value="TPR-like"/>
    <property type="match status" value="2"/>
</dbReference>
<gene>
    <name evidence="5" type="ORF">BA92_09985</name>
</gene>
<dbReference type="EMBL" id="JPIU01000039">
    <property type="protein sequence ID" value="KIO44513.1"/>
    <property type="molecule type" value="Genomic_DNA"/>
</dbReference>
<name>A0A0C3MDM4_9PORP</name>
<accession>A0A0C3MDM4</accession>
<evidence type="ECO:0000256" key="1">
    <source>
        <dbReference type="ARBA" id="ARBA00022737"/>
    </source>
</evidence>
<dbReference type="PROSITE" id="PS50005">
    <property type="entry name" value="TPR"/>
    <property type="match status" value="2"/>
</dbReference>
<evidence type="ECO:0000313" key="6">
    <source>
        <dbReference type="Proteomes" id="UP000031980"/>
    </source>
</evidence>
<feature type="signal peptide" evidence="4">
    <location>
        <begin position="1"/>
        <end position="19"/>
    </location>
</feature>
<keyword evidence="2 3" id="KW-0802">TPR repeat</keyword>
<dbReference type="PANTHER" id="PTHR45586:SF1">
    <property type="entry name" value="LIPOPOLYSACCHARIDE ASSEMBLY PROTEIN B"/>
    <property type="match status" value="1"/>
</dbReference>
<dbReference type="Pfam" id="PF13174">
    <property type="entry name" value="TPR_6"/>
    <property type="match status" value="1"/>
</dbReference>
<dbReference type="AlphaFoldDB" id="A0A0C3MDM4"/>
<dbReference type="SMART" id="SM00028">
    <property type="entry name" value="TPR"/>
    <property type="match status" value="7"/>
</dbReference>
<proteinExistence type="predicted"/>
<comment type="caution">
    <text evidence="5">The sequence shown here is derived from an EMBL/GenBank/DDBJ whole genome shotgun (WGS) entry which is preliminary data.</text>
</comment>
<evidence type="ECO:0000313" key="5">
    <source>
        <dbReference type="EMBL" id="KIO44513.1"/>
    </source>
</evidence>
<dbReference type="Gene3D" id="1.25.40.10">
    <property type="entry name" value="Tetratricopeptide repeat domain"/>
    <property type="match status" value="3"/>
</dbReference>
<feature type="chain" id="PRO_5043118839" evidence="4">
    <location>
        <begin position="20"/>
        <end position="576"/>
    </location>
</feature>
<dbReference type="InterPro" id="IPR011990">
    <property type="entry name" value="TPR-like_helical_dom_sf"/>
</dbReference>
<dbReference type="PANTHER" id="PTHR45586">
    <property type="entry name" value="TPR REPEAT-CONTAINING PROTEIN PA4667"/>
    <property type="match status" value="1"/>
</dbReference>
<protein>
    <submittedName>
        <fullName evidence="5">Uncharacterized protein</fullName>
    </submittedName>
</protein>
<dbReference type="OrthoDB" id="9814220at2"/>
<dbReference type="InterPro" id="IPR051012">
    <property type="entry name" value="CellSynth/LPSAsmb/PSIAsmb"/>
</dbReference>
<reference evidence="5 6" key="1">
    <citation type="submission" date="2014-07" db="EMBL/GenBank/DDBJ databases">
        <title>Porphyromonadaceae bacterium OUH 308042 = ATCC BAA-2681 = DSM 28342 draft genome.</title>
        <authorList>
            <person name="Sydenham T.V."/>
            <person name="Hasman H."/>
            <person name="Justensen U.S."/>
        </authorList>
    </citation>
    <scope>NUCLEOTIDE SEQUENCE [LARGE SCALE GENOMIC DNA]</scope>
    <source>
        <strain evidence="5 6">OUH 308042</strain>
    </source>
</reference>
<keyword evidence="1" id="KW-0677">Repeat</keyword>
<evidence type="ECO:0000256" key="2">
    <source>
        <dbReference type="ARBA" id="ARBA00022803"/>
    </source>
</evidence>
<keyword evidence="4" id="KW-0732">Signal</keyword>
<evidence type="ECO:0000256" key="3">
    <source>
        <dbReference type="PROSITE-ProRule" id="PRU00339"/>
    </source>
</evidence>
<dbReference type="InterPro" id="IPR019734">
    <property type="entry name" value="TPR_rpt"/>
</dbReference>
<organism evidence="5 6">
    <name type="scientific">Sanguibacteroides justesenii</name>
    <dbReference type="NCBI Taxonomy" id="1547597"/>
    <lineage>
        <taxon>Bacteria</taxon>
        <taxon>Pseudomonadati</taxon>
        <taxon>Bacteroidota</taxon>
        <taxon>Bacteroidia</taxon>
        <taxon>Bacteroidales</taxon>
        <taxon>Porphyromonadaceae</taxon>
        <taxon>Sanguibacteroides</taxon>
    </lineage>
</organism>